<dbReference type="EMBL" id="BGPR01007602">
    <property type="protein sequence ID" value="GBN28114.1"/>
    <property type="molecule type" value="Genomic_DNA"/>
</dbReference>
<protein>
    <submittedName>
        <fullName evidence="2">Uncharacterized protein</fullName>
    </submittedName>
</protein>
<reference evidence="2 3" key="1">
    <citation type="journal article" date="2019" name="Sci. Rep.">
        <title>Orb-weaving spider Araneus ventricosus genome elucidates the spidroin gene catalogue.</title>
        <authorList>
            <person name="Kono N."/>
            <person name="Nakamura H."/>
            <person name="Ohtoshi R."/>
            <person name="Moran D.A.P."/>
            <person name="Shinohara A."/>
            <person name="Yoshida Y."/>
            <person name="Fujiwara M."/>
            <person name="Mori M."/>
            <person name="Tomita M."/>
            <person name="Arakawa K."/>
        </authorList>
    </citation>
    <scope>NUCLEOTIDE SEQUENCE [LARGE SCALE GENOMIC DNA]</scope>
</reference>
<feature type="region of interest" description="Disordered" evidence="1">
    <location>
        <begin position="49"/>
        <end position="69"/>
    </location>
</feature>
<feature type="compositionally biased region" description="Acidic residues" evidence="1">
    <location>
        <begin position="49"/>
        <end position="65"/>
    </location>
</feature>
<proteinExistence type="predicted"/>
<comment type="caution">
    <text evidence="2">The sequence shown here is derived from an EMBL/GenBank/DDBJ whole genome shotgun (WGS) entry which is preliminary data.</text>
</comment>
<evidence type="ECO:0000256" key="1">
    <source>
        <dbReference type="SAM" id="MobiDB-lite"/>
    </source>
</evidence>
<sequence length="108" mass="11916">MVQEPNTTILSQTYGANKISGINIEEYLTANADHMGFSGVTEENILSEITDETENDVEEDDDDTDPSQSLLTSKEALQSVQSLRTFFSNLSSTIDVYVRALDYANLVS</sequence>
<organism evidence="2 3">
    <name type="scientific">Araneus ventricosus</name>
    <name type="common">Orbweaver spider</name>
    <name type="synonym">Epeira ventricosa</name>
    <dbReference type="NCBI Taxonomy" id="182803"/>
    <lineage>
        <taxon>Eukaryota</taxon>
        <taxon>Metazoa</taxon>
        <taxon>Ecdysozoa</taxon>
        <taxon>Arthropoda</taxon>
        <taxon>Chelicerata</taxon>
        <taxon>Arachnida</taxon>
        <taxon>Araneae</taxon>
        <taxon>Araneomorphae</taxon>
        <taxon>Entelegynae</taxon>
        <taxon>Araneoidea</taxon>
        <taxon>Araneidae</taxon>
        <taxon>Araneus</taxon>
    </lineage>
</organism>
<dbReference type="AlphaFoldDB" id="A0A4Y2MNZ9"/>
<dbReference type="Proteomes" id="UP000499080">
    <property type="component" value="Unassembled WGS sequence"/>
</dbReference>
<accession>A0A4Y2MNZ9</accession>
<evidence type="ECO:0000313" key="2">
    <source>
        <dbReference type="EMBL" id="GBN28114.1"/>
    </source>
</evidence>
<evidence type="ECO:0000313" key="3">
    <source>
        <dbReference type="Proteomes" id="UP000499080"/>
    </source>
</evidence>
<name>A0A4Y2MNZ9_ARAVE</name>
<gene>
    <name evidence="2" type="ORF">AVEN_72130_1</name>
</gene>
<keyword evidence="3" id="KW-1185">Reference proteome</keyword>